<dbReference type="Proteomes" id="UP000078348">
    <property type="component" value="Unassembled WGS sequence"/>
</dbReference>
<protein>
    <submittedName>
        <fullName evidence="11">Mitochondrial Carrier protein</fullName>
    </submittedName>
</protein>
<feature type="repeat" description="Solcar" evidence="9">
    <location>
        <begin position="26"/>
        <end position="102"/>
    </location>
</feature>
<keyword evidence="8 9" id="KW-0472">Membrane</keyword>
<feature type="repeat" description="Solcar" evidence="9">
    <location>
        <begin position="117"/>
        <end position="198"/>
    </location>
</feature>
<evidence type="ECO:0000256" key="6">
    <source>
        <dbReference type="ARBA" id="ARBA00022989"/>
    </source>
</evidence>
<name>A0A196SNI7_BLAHN</name>
<comment type="similarity">
    <text evidence="10">Belongs to the mitochondrial carrier (TC 2.A.29) family.</text>
</comment>
<dbReference type="OrthoDB" id="2139348at2759"/>
<dbReference type="Pfam" id="PF00153">
    <property type="entry name" value="Mito_carr"/>
    <property type="match status" value="3"/>
</dbReference>
<keyword evidence="2 10" id="KW-0813">Transport</keyword>
<evidence type="ECO:0000256" key="4">
    <source>
        <dbReference type="ARBA" id="ARBA00022737"/>
    </source>
</evidence>
<keyword evidence="6" id="KW-1133">Transmembrane helix</keyword>
<evidence type="ECO:0000256" key="9">
    <source>
        <dbReference type="PROSITE-ProRule" id="PRU00282"/>
    </source>
</evidence>
<evidence type="ECO:0000313" key="12">
    <source>
        <dbReference type="Proteomes" id="UP000078348"/>
    </source>
</evidence>
<gene>
    <name evidence="11" type="ORF">AV274_0499</name>
</gene>
<proteinExistence type="inferred from homology"/>
<evidence type="ECO:0000256" key="2">
    <source>
        <dbReference type="ARBA" id="ARBA00022448"/>
    </source>
</evidence>
<keyword evidence="7" id="KW-0496">Mitochondrion</keyword>
<accession>A0A196SNI7</accession>
<dbReference type="GO" id="GO:0005743">
    <property type="term" value="C:mitochondrial inner membrane"/>
    <property type="evidence" value="ECO:0007669"/>
    <property type="project" value="UniProtKB-SubCell"/>
</dbReference>
<keyword evidence="4" id="KW-0677">Repeat</keyword>
<evidence type="ECO:0000313" key="11">
    <source>
        <dbReference type="EMBL" id="OAO17757.1"/>
    </source>
</evidence>
<keyword evidence="12" id="KW-1185">Reference proteome</keyword>
<organism evidence="11 12">
    <name type="scientific">Blastocystis sp. subtype 1 (strain ATCC 50177 / NandII)</name>
    <dbReference type="NCBI Taxonomy" id="478820"/>
    <lineage>
        <taxon>Eukaryota</taxon>
        <taxon>Sar</taxon>
        <taxon>Stramenopiles</taxon>
        <taxon>Bigyra</taxon>
        <taxon>Opalozoa</taxon>
        <taxon>Opalinata</taxon>
        <taxon>Blastocystidae</taxon>
        <taxon>Blastocystis</taxon>
    </lineage>
</organism>
<evidence type="ECO:0000256" key="5">
    <source>
        <dbReference type="ARBA" id="ARBA00022792"/>
    </source>
</evidence>
<comment type="subcellular location">
    <subcellularLocation>
        <location evidence="1">Mitochondrion inner membrane</location>
        <topology evidence="1">Multi-pass membrane protein</topology>
    </subcellularLocation>
</comment>
<dbReference type="PANTHER" id="PTHR46131:SF1">
    <property type="entry name" value="SD08549P"/>
    <property type="match status" value="1"/>
</dbReference>
<dbReference type="InterPro" id="IPR018108">
    <property type="entry name" value="MCP_transmembrane"/>
</dbReference>
<dbReference type="InterPro" id="IPR023395">
    <property type="entry name" value="MCP_dom_sf"/>
</dbReference>
<dbReference type="InterPro" id="IPR052465">
    <property type="entry name" value="Mito_NAD+_Carrier"/>
</dbReference>
<dbReference type="AlphaFoldDB" id="A0A196SNI7"/>
<feature type="repeat" description="Solcar" evidence="9">
    <location>
        <begin position="207"/>
        <end position="294"/>
    </location>
</feature>
<dbReference type="PROSITE" id="PS50920">
    <property type="entry name" value="SOLCAR"/>
    <property type="match status" value="3"/>
</dbReference>
<reference evidence="11 12" key="1">
    <citation type="submission" date="2016-05" db="EMBL/GenBank/DDBJ databases">
        <title>Nuclear genome of Blastocystis sp. subtype 1 NandII.</title>
        <authorList>
            <person name="Gentekaki E."/>
            <person name="Curtis B."/>
            <person name="Stairs C."/>
            <person name="Eme L."/>
            <person name="Herman E."/>
            <person name="Klimes V."/>
            <person name="Arias M.C."/>
            <person name="Elias M."/>
            <person name="Hilliou F."/>
            <person name="Klute M."/>
            <person name="Malik S.-B."/>
            <person name="Pightling A."/>
            <person name="Rachubinski R."/>
            <person name="Salas D."/>
            <person name="Schlacht A."/>
            <person name="Suga H."/>
            <person name="Archibald J."/>
            <person name="Ball S.G."/>
            <person name="Clark G."/>
            <person name="Dacks J."/>
            <person name="Van Der Giezen M."/>
            <person name="Tsaousis A."/>
            <person name="Roger A."/>
        </authorList>
    </citation>
    <scope>NUCLEOTIDE SEQUENCE [LARGE SCALE GENOMIC DNA]</scope>
    <source>
        <strain evidence="12">ATCC 50177 / NandII</strain>
    </source>
</reference>
<evidence type="ECO:0000256" key="1">
    <source>
        <dbReference type="ARBA" id="ARBA00004448"/>
    </source>
</evidence>
<dbReference type="SUPFAM" id="SSF103506">
    <property type="entry name" value="Mitochondrial carrier"/>
    <property type="match status" value="1"/>
</dbReference>
<keyword evidence="5" id="KW-0999">Mitochondrion inner membrane</keyword>
<evidence type="ECO:0000256" key="7">
    <source>
        <dbReference type="ARBA" id="ARBA00023128"/>
    </source>
</evidence>
<dbReference type="PANTHER" id="PTHR46131">
    <property type="entry name" value="SD08549P"/>
    <property type="match status" value="1"/>
</dbReference>
<sequence>MKETIELEQCNTTVRFPKMIVVPKPKEFIRGGTAALVNILCTFPINKVMFRQQLTGSGILSVGKDIYREGFQYLYRGIGPPIMQKTICTSLMFGTYDFYRRLLLLVKQHHSASSTEETVFIRLLASSCSGLTEALLTPFERVQTLMQIPKYNDSFKNFFEAFKQMGLRECYTGFSAIALRNMLGSGLFLFFREPVQKHLPHSSNAAVNLLNDFLSGAVLGACISTLSFPFSVAKVQLQKDVQHRPGVSVFRAIKEVIVERGSVLGLYNGAKVNFCRALISWGIVNAVYERFGVLFPNN</sequence>
<evidence type="ECO:0000256" key="3">
    <source>
        <dbReference type="ARBA" id="ARBA00022692"/>
    </source>
</evidence>
<comment type="caution">
    <text evidence="11">The sequence shown here is derived from an EMBL/GenBank/DDBJ whole genome shotgun (WGS) entry which is preliminary data.</text>
</comment>
<keyword evidence="3 9" id="KW-0812">Transmembrane</keyword>
<dbReference type="Gene3D" id="1.50.40.10">
    <property type="entry name" value="Mitochondrial carrier domain"/>
    <property type="match status" value="1"/>
</dbReference>
<dbReference type="EMBL" id="LXWW01000018">
    <property type="protein sequence ID" value="OAO17757.1"/>
    <property type="molecule type" value="Genomic_DNA"/>
</dbReference>
<dbReference type="GO" id="GO:0051724">
    <property type="term" value="F:NAD transmembrane transporter activity"/>
    <property type="evidence" value="ECO:0007669"/>
    <property type="project" value="TreeGrafter"/>
</dbReference>
<evidence type="ECO:0000256" key="8">
    <source>
        <dbReference type="ARBA" id="ARBA00023136"/>
    </source>
</evidence>
<evidence type="ECO:0000256" key="10">
    <source>
        <dbReference type="RuleBase" id="RU000488"/>
    </source>
</evidence>